<feature type="non-terminal residue" evidence="2">
    <location>
        <position position="59"/>
    </location>
</feature>
<dbReference type="Gene3D" id="3.30.1230.10">
    <property type="entry name" value="YlxR-like"/>
    <property type="match status" value="1"/>
</dbReference>
<feature type="domain" description="YlxR" evidence="1">
    <location>
        <begin position="11"/>
        <end position="58"/>
    </location>
</feature>
<sequence>MMKNEKNNITRKCIVTSLILPVEKLTRFSFNKTTKELKLDIDKNLKSRGAYFLKNKDNW</sequence>
<organism evidence="2 3">
    <name type="scientific">Mycoplasmopsis synoviae</name>
    <name type="common">Mycoplasma synoviae</name>
    <dbReference type="NCBI Taxonomy" id="2109"/>
    <lineage>
        <taxon>Bacteria</taxon>
        <taxon>Bacillati</taxon>
        <taxon>Mycoplasmatota</taxon>
        <taxon>Mycoplasmoidales</taxon>
        <taxon>Metamycoplasmataceae</taxon>
        <taxon>Mycoplasmopsis</taxon>
    </lineage>
</organism>
<evidence type="ECO:0000313" key="3">
    <source>
        <dbReference type="Proteomes" id="UP000259328"/>
    </source>
</evidence>
<name>A0A3B0PAW1_MYCSY</name>
<dbReference type="InterPro" id="IPR007393">
    <property type="entry name" value="YlxR_dom"/>
</dbReference>
<dbReference type="Proteomes" id="UP000259328">
    <property type="component" value="Chromosome"/>
</dbReference>
<proteinExistence type="predicted"/>
<protein>
    <submittedName>
        <fullName evidence="2">Protein of uncharacterized function (DUF448)</fullName>
    </submittedName>
</protein>
<dbReference type="InterPro" id="IPR035931">
    <property type="entry name" value="YlxR-like_sf"/>
</dbReference>
<dbReference type="Pfam" id="PF04296">
    <property type="entry name" value="YlxR"/>
    <property type="match status" value="1"/>
</dbReference>
<evidence type="ECO:0000259" key="1">
    <source>
        <dbReference type="Pfam" id="PF04296"/>
    </source>
</evidence>
<dbReference type="EMBL" id="LS991953">
    <property type="protein sequence ID" value="SYV93709.1"/>
    <property type="molecule type" value="Genomic_DNA"/>
</dbReference>
<reference evidence="3" key="1">
    <citation type="submission" date="2018-06" db="EMBL/GenBank/DDBJ databases">
        <authorList>
            <consortium name="Pathogen Informatics"/>
        </authorList>
    </citation>
    <scope>NUCLEOTIDE SEQUENCE [LARGE SCALE GENOMIC DNA]</scope>
    <source>
        <strain evidence="3">NCTC10124</strain>
    </source>
</reference>
<dbReference type="SUPFAM" id="SSF64376">
    <property type="entry name" value="YlxR-like"/>
    <property type="match status" value="1"/>
</dbReference>
<accession>A0A3B0PAW1</accession>
<evidence type="ECO:0000313" key="2">
    <source>
        <dbReference type="EMBL" id="SYV93709.1"/>
    </source>
</evidence>
<gene>
    <name evidence="2" type="ORF">NCTC10124_01466</name>
</gene>
<dbReference type="AlphaFoldDB" id="A0A3B0PAW1"/>